<dbReference type="OrthoDB" id="6111521at2759"/>
<sequence>MKQSTYTRNAKKQATRIRRESKKTGGGPPPEELIQLQDKDVGIIGNTPIDGIETGIDTCPGMEMDGAPIEEPTETRDVDSSNENEQLRLEIDQQRLLTEQQKHQLYMTKLNISTTKMDVDVVDTPSTSVEKDNPSS</sequence>
<protein>
    <submittedName>
        <fullName evidence="2">Uncharacterized protein</fullName>
    </submittedName>
</protein>
<dbReference type="AlphaFoldDB" id="A0A8B6GT69"/>
<reference evidence="2" key="1">
    <citation type="submission" date="2018-11" db="EMBL/GenBank/DDBJ databases">
        <authorList>
            <person name="Alioto T."/>
            <person name="Alioto T."/>
        </authorList>
    </citation>
    <scope>NUCLEOTIDE SEQUENCE</scope>
</reference>
<name>A0A8B6GT69_MYTGA</name>
<dbReference type="EMBL" id="UYJE01008936">
    <property type="protein sequence ID" value="VDI68692.1"/>
    <property type="molecule type" value="Genomic_DNA"/>
</dbReference>
<feature type="region of interest" description="Disordered" evidence="1">
    <location>
        <begin position="1"/>
        <end position="38"/>
    </location>
</feature>
<evidence type="ECO:0000313" key="3">
    <source>
        <dbReference type="Proteomes" id="UP000596742"/>
    </source>
</evidence>
<comment type="caution">
    <text evidence="2">The sequence shown here is derived from an EMBL/GenBank/DDBJ whole genome shotgun (WGS) entry which is preliminary data.</text>
</comment>
<keyword evidence="3" id="KW-1185">Reference proteome</keyword>
<organism evidence="2 3">
    <name type="scientific">Mytilus galloprovincialis</name>
    <name type="common">Mediterranean mussel</name>
    <dbReference type="NCBI Taxonomy" id="29158"/>
    <lineage>
        <taxon>Eukaryota</taxon>
        <taxon>Metazoa</taxon>
        <taxon>Spiralia</taxon>
        <taxon>Lophotrochozoa</taxon>
        <taxon>Mollusca</taxon>
        <taxon>Bivalvia</taxon>
        <taxon>Autobranchia</taxon>
        <taxon>Pteriomorphia</taxon>
        <taxon>Mytilida</taxon>
        <taxon>Mytiloidea</taxon>
        <taxon>Mytilidae</taxon>
        <taxon>Mytilinae</taxon>
        <taxon>Mytilus</taxon>
    </lineage>
</organism>
<dbReference type="Proteomes" id="UP000596742">
    <property type="component" value="Unassembled WGS sequence"/>
</dbReference>
<accession>A0A8B6GT69</accession>
<gene>
    <name evidence="2" type="ORF">MGAL_10B053955</name>
</gene>
<evidence type="ECO:0000256" key="1">
    <source>
        <dbReference type="SAM" id="MobiDB-lite"/>
    </source>
</evidence>
<evidence type="ECO:0000313" key="2">
    <source>
        <dbReference type="EMBL" id="VDI68692.1"/>
    </source>
</evidence>
<feature type="compositionally biased region" description="Basic residues" evidence="1">
    <location>
        <begin position="9"/>
        <end position="21"/>
    </location>
</feature>
<proteinExistence type="predicted"/>